<name>A0A8E2DN03_9APHY</name>
<dbReference type="GO" id="GO:0016791">
    <property type="term" value="F:phosphatase activity"/>
    <property type="evidence" value="ECO:0007669"/>
    <property type="project" value="UniProtKB-ARBA"/>
</dbReference>
<dbReference type="Gene3D" id="3.90.190.10">
    <property type="entry name" value="Protein tyrosine phosphatase superfamily"/>
    <property type="match status" value="1"/>
</dbReference>
<feature type="compositionally biased region" description="Polar residues" evidence="2">
    <location>
        <begin position="161"/>
        <end position="172"/>
    </location>
</feature>
<feature type="compositionally biased region" description="Basic and acidic residues" evidence="2">
    <location>
        <begin position="520"/>
        <end position="538"/>
    </location>
</feature>
<proteinExistence type="predicted"/>
<dbReference type="EMBL" id="KV722379">
    <property type="protein sequence ID" value="OCH91809.1"/>
    <property type="molecule type" value="Genomic_DNA"/>
</dbReference>
<dbReference type="InterPro" id="IPR029021">
    <property type="entry name" value="Prot-tyrosine_phosphatase-like"/>
</dbReference>
<dbReference type="InterPro" id="IPR050561">
    <property type="entry name" value="PTP"/>
</dbReference>
<evidence type="ECO:0000256" key="2">
    <source>
        <dbReference type="SAM" id="MobiDB-lite"/>
    </source>
</evidence>
<dbReference type="SUPFAM" id="SSF52799">
    <property type="entry name" value="(Phosphotyrosine protein) phosphatases II"/>
    <property type="match status" value="1"/>
</dbReference>
<gene>
    <name evidence="4" type="ORF">OBBRIDRAFT_825109</name>
</gene>
<accession>A0A8E2DN03</accession>
<dbReference type="AlphaFoldDB" id="A0A8E2DN03"/>
<feature type="region of interest" description="Disordered" evidence="2">
    <location>
        <begin position="102"/>
        <end position="124"/>
    </location>
</feature>
<dbReference type="Proteomes" id="UP000250043">
    <property type="component" value="Unassembled WGS sequence"/>
</dbReference>
<dbReference type="PROSITE" id="PS50056">
    <property type="entry name" value="TYR_PHOSPHATASE_2"/>
    <property type="match status" value="1"/>
</dbReference>
<dbReference type="PANTHER" id="PTHR23339">
    <property type="entry name" value="TYROSINE SPECIFIC PROTEIN PHOSPHATASE AND DUAL SPECIFICITY PROTEIN PHOSPHATASE"/>
    <property type="match status" value="1"/>
</dbReference>
<feature type="region of interest" description="Disordered" evidence="2">
    <location>
        <begin position="292"/>
        <end position="335"/>
    </location>
</feature>
<evidence type="ECO:0000259" key="3">
    <source>
        <dbReference type="PROSITE" id="PS50056"/>
    </source>
</evidence>
<feature type="region of interest" description="Disordered" evidence="2">
    <location>
        <begin position="145"/>
        <end position="172"/>
    </location>
</feature>
<evidence type="ECO:0000313" key="5">
    <source>
        <dbReference type="Proteomes" id="UP000250043"/>
    </source>
</evidence>
<dbReference type="InterPro" id="IPR000387">
    <property type="entry name" value="Tyr_Pase_dom"/>
</dbReference>
<reference evidence="4 5" key="1">
    <citation type="submission" date="2016-07" db="EMBL/GenBank/DDBJ databases">
        <title>Draft genome of the white-rot fungus Obba rivulosa 3A-2.</title>
        <authorList>
            <consortium name="DOE Joint Genome Institute"/>
            <person name="Miettinen O."/>
            <person name="Riley R."/>
            <person name="Acob R."/>
            <person name="Barry K."/>
            <person name="Cullen D."/>
            <person name="De Vries R."/>
            <person name="Hainaut M."/>
            <person name="Hatakka A."/>
            <person name="Henrissat B."/>
            <person name="Hilden K."/>
            <person name="Kuo R."/>
            <person name="Labutti K."/>
            <person name="Lipzen A."/>
            <person name="Makela M.R."/>
            <person name="Sandor L."/>
            <person name="Spatafora J.W."/>
            <person name="Grigoriev I.V."/>
            <person name="Hibbett D.S."/>
        </authorList>
    </citation>
    <scope>NUCLEOTIDE SEQUENCE [LARGE SCALE GENOMIC DNA]</scope>
    <source>
        <strain evidence="4 5">3A-2</strain>
    </source>
</reference>
<organism evidence="4 5">
    <name type="scientific">Obba rivulosa</name>
    <dbReference type="NCBI Taxonomy" id="1052685"/>
    <lineage>
        <taxon>Eukaryota</taxon>
        <taxon>Fungi</taxon>
        <taxon>Dikarya</taxon>
        <taxon>Basidiomycota</taxon>
        <taxon>Agaricomycotina</taxon>
        <taxon>Agaricomycetes</taxon>
        <taxon>Polyporales</taxon>
        <taxon>Gelatoporiaceae</taxon>
        <taxon>Obba</taxon>
    </lineage>
</organism>
<dbReference type="Pfam" id="PF22784">
    <property type="entry name" value="PTP-SAK"/>
    <property type="match status" value="1"/>
</dbReference>
<evidence type="ECO:0000256" key="1">
    <source>
        <dbReference type="ARBA" id="ARBA00022801"/>
    </source>
</evidence>
<protein>
    <submittedName>
        <fullName evidence="4">Phosphatases II</fullName>
    </submittedName>
</protein>
<feature type="compositionally biased region" description="Low complexity" evidence="2">
    <location>
        <begin position="304"/>
        <end position="313"/>
    </location>
</feature>
<dbReference type="OrthoDB" id="266663at2759"/>
<evidence type="ECO:0000313" key="4">
    <source>
        <dbReference type="EMBL" id="OCH91809.1"/>
    </source>
</evidence>
<keyword evidence="5" id="KW-1185">Reference proteome</keyword>
<feature type="domain" description="Tyrosine specific protein phosphatases" evidence="3">
    <location>
        <begin position="468"/>
        <end position="508"/>
    </location>
</feature>
<feature type="region of interest" description="Disordered" evidence="2">
    <location>
        <begin position="520"/>
        <end position="544"/>
    </location>
</feature>
<keyword evidence="1" id="KW-0378">Hydrolase</keyword>
<sequence length="649" mass="70900">MSVTLVEVFPRLLGTDDMKCAAQDIVRDDTLIAQLVPLASQHHTSEYNRLKFGPAGAPVAYVPYSVQIPDQVKAWQVYQAKCALQQAWWHCKSSAASASGVGPNVIRPAHSNNPPTSSKRRCLNRSRNSADIQDDLAAAISSPVEPLQCTEPPGDADADLSTPNPKTSESHPLNLSPMIPCLHIHAISVRLVPADERSPVMFKLPSTHHLSQIFSDPPPLETISIPLSDGIHDLATIPISASHLRSLDNSQKPAKLGSFSWANPAFRRAFHIPSGSKSVKFVKRNLSLPSWTAEIRGPRPSPSEPLSRPARSSKNLESGRCDPSRPLEKADANDSGARLRHFADANTRHSFTVFRSTSPIPDLPKRPAPTHRRTLGNIFLSSCPGNKVRLDGPVKGRAAICRDLRQDLERIRDFGVQCIVCCLDDPELEFLGVSWVEYSSIADSLGMDILRLPIPEFLAPTCVRTFDAQLARLIQSYTLRGAPVLVHCRGGIGRAGLVACCMMLRLGLCGWLEDTGDMSEHSDHEDFAGLRSPEDHPDGVPSAYIPNDDPGHCVSLRIKRNPSTNTTTSANSDVDPAAIQPDAGMKTELCATPSLAVRPDTLRLLERVISVVRARRSPKAIETYEQVKFLVEYVELLHSKGHLPSPSTP</sequence>
<dbReference type="InterPro" id="IPR057023">
    <property type="entry name" value="PTP-SAK"/>
</dbReference>
<feature type="compositionally biased region" description="Basic and acidic residues" evidence="2">
    <location>
        <begin position="317"/>
        <end position="332"/>
    </location>
</feature>